<reference evidence="4" key="1">
    <citation type="submission" date="2016-03" db="EMBL/GenBank/DDBJ databases">
        <title>Mechanisms controlling the formation of the plant cell surface in tip-growing cells are functionally conserved among land plants.</title>
        <authorList>
            <person name="Honkanen S."/>
            <person name="Jones V.A."/>
            <person name="Morieri G."/>
            <person name="Champion C."/>
            <person name="Hetherington A.J."/>
            <person name="Kelly S."/>
            <person name="Saint-Marcoux D."/>
            <person name="Proust H."/>
            <person name="Prescott H."/>
            <person name="Dolan L."/>
        </authorList>
    </citation>
    <scope>NUCLEOTIDE SEQUENCE [LARGE SCALE GENOMIC DNA]</scope>
    <source>
        <tissue evidence="4">Whole gametophyte</tissue>
    </source>
</reference>
<dbReference type="Proteomes" id="UP000077202">
    <property type="component" value="Unassembled WGS sequence"/>
</dbReference>
<dbReference type="EMBL" id="LVLJ01002766">
    <property type="protein sequence ID" value="OAE23804.1"/>
    <property type="molecule type" value="Genomic_DNA"/>
</dbReference>
<dbReference type="SUPFAM" id="SSF57756">
    <property type="entry name" value="Retrovirus zinc finger-like domains"/>
    <property type="match status" value="1"/>
</dbReference>
<gene>
    <name evidence="4" type="ORF">AXG93_1311s1030</name>
</gene>
<dbReference type="Gene3D" id="2.40.70.10">
    <property type="entry name" value="Acid Proteases"/>
    <property type="match status" value="1"/>
</dbReference>
<dbReference type="GO" id="GO:0003676">
    <property type="term" value="F:nucleic acid binding"/>
    <property type="evidence" value="ECO:0007669"/>
    <property type="project" value="InterPro"/>
</dbReference>
<dbReference type="AlphaFoldDB" id="A0A176VSI8"/>
<dbReference type="GO" id="GO:0008270">
    <property type="term" value="F:zinc ion binding"/>
    <property type="evidence" value="ECO:0007669"/>
    <property type="project" value="UniProtKB-KW"/>
</dbReference>
<sequence>MANPQGNPYPPLFTKHSYLKFKGRGDDDDADSYIKLFELVSITNKEDNDADQMRIFPGLPRKKAQNEKPWKKANRKKKNRRMAMHEKGSTSILSKVDALVKDFADLKVHVVGSRYKRKSSTGLRANLLCTNYVGGYYTENLEETAYAVQEGPPVTPIQQAHIPRYAPNEIATTVPQRRMVSPGATARVPPNACFNCGEARHYSPNCSHPRREQGYVPMCSNCRQGGHTAAECNQPRAARAQVRFVTPPPKEDAKVNLVDLSPEGKEEDSSWSDEEIMVGREDTPPKTSGSLAKNAKSSAKDLWSLSQEDFQSDGLALPLLRKAYAPDIKDDVGNLLCEELDKTPPSKELDKAAPKTKASSCAERHGGASELLRDPHYDIVADLFDRQANITFWQLVEDNNAYWKLITIALKRPKRTRAHKLPRVYQVLHEDLGPPEIDIEIGGCTIRKVPLDSRSGINIMTEETAHALGYKTFQPTNRMIRMADQTQRKSLGTLKDVQTIINGVVFPLNYIIIKSLTKMGSHRVLKISSQVTGAELERIQRFLRAYEDVFAWRIEDMKGIPARYGEHRIDLMNNAVSVRQRQYRLNPKYFLLVKNKIDKYLSA</sequence>
<comment type="caution">
    <text evidence="4">The sequence shown here is derived from an EMBL/GenBank/DDBJ whole genome shotgun (WGS) entry which is preliminary data.</text>
</comment>
<keyword evidence="1" id="KW-0863">Zinc-finger</keyword>
<feature type="domain" description="CCHC-type" evidence="3">
    <location>
        <begin position="193"/>
        <end position="206"/>
    </location>
</feature>
<dbReference type="SMART" id="SM00343">
    <property type="entry name" value="ZnF_C2HC"/>
    <property type="match status" value="2"/>
</dbReference>
<keyword evidence="1" id="KW-0479">Metal-binding</keyword>
<dbReference type="Gene3D" id="4.10.60.10">
    <property type="entry name" value="Zinc finger, CCHC-type"/>
    <property type="match status" value="1"/>
</dbReference>
<evidence type="ECO:0000313" key="5">
    <source>
        <dbReference type="Proteomes" id="UP000077202"/>
    </source>
</evidence>
<accession>A0A176VSI8</accession>
<feature type="compositionally biased region" description="Polar residues" evidence="2">
    <location>
        <begin position="285"/>
        <end position="294"/>
    </location>
</feature>
<feature type="region of interest" description="Disordered" evidence="2">
    <location>
        <begin position="344"/>
        <end position="366"/>
    </location>
</feature>
<dbReference type="PROSITE" id="PS50158">
    <property type="entry name" value="ZF_CCHC"/>
    <property type="match status" value="1"/>
</dbReference>
<evidence type="ECO:0000313" key="4">
    <source>
        <dbReference type="EMBL" id="OAE23804.1"/>
    </source>
</evidence>
<evidence type="ECO:0000256" key="2">
    <source>
        <dbReference type="SAM" id="MobiDB-lite"/>
    </source>
</evidence>
<name>A0A176VSI8_MARPO</name>
<dbReference type="CDD" id="cd00303">
    <property type="entry name" value="retropepsin_like"/>
    <property type="match status" value="1"/>
</dbReference>
<proteinExistence type="predicted"/>
<feature type="compositionally biased region" description="Basic and acidic residues" evidence="2">
    <location>
        <begin position="344"/>
        <end position="353"/>
    </location>
</feature>
<dbReference type="InterPro" id="IPR001878">
    <property type="entry name" value="Znf_CCHC"/>
</dbReference>
<dbReference type="InterPro" id="IPR021109">
    <property type="entry name" value="Peptidase_aspartic_dom_sf"/>
</dbReference>
<organism evidence="4 5">
    <name type="scientific">Marchantia polymorpha subsp. ruderalis</name>
    <dbReference type="NCBI Taxonomy" id="1480154"/>
    <lineage>
        <taxon>Eukaryota</taxon>
        <taxon>Viridiplantae</taxon>
        <taxon>Streptophyta</taxon>
        <taxon>Embryophyta</taxon>
        <taxon>Marchantiophyta</taxon>
        <taxon>Marchantiopsida</taxon>
        <taxon>Marchantiidae</taxon>
        <taxon>Marchantiales</taxon>
        <taxon>Marchantiaceae</taxon>
        <taxon>Marchantia</taxon>
    </lineage>
</organism>
<keyword evidence="5" id="KW-1185">Reference proteome</keyword>
<evidence type="ECO:0000259" key="3">
    <source>
        <dbReference type="PROSITE" id="PS50158"/>
    </source>
</evidence>
<feature type="region of interest" description="Disordered" evidence="2">
    <location>
        <begin position="261"/>
        <end position="294"/>
    </location>
</feature>
<keyword evidence="1" id="KW-0862">Zinc</keyword>
<protein>
    <recommendedName>
        <fullName evidence="3">CCHC-type domain-containing protein</fullName>
    </recommendedName>
</protein>
<evidence type="ECO:0000256" key="1">
    <source>
        <dbReference type="PROSITE-ProRule" id="PRU00047"/>
    </source>
</evidence>
<dbReference type="InterPro" id="IPR036875">
    <property type="entry name" value="Znf_CCHC_sf"/>
</dbReference>